<dbReference type="Gene3D" id="1.20.120.550">
    <property type="entry name" value="Membrane associated eicosanoid/glutathione metabolism-like domain"/>
    <property type="match status" value="1"/>
</dbReference>
<dbReference type="AlphaFoldDB" id="A0A835GPD5"/>
<evidence type="ECO:0000256" key="3">
    <source>
        <dbReference type="ARBA" id="ARBA00022824"/>
    </source>
</evidence>
<evidence type="ECO:0000313" key="6">
    <source>
        <dbReference type="Proteomes" id="UP000648187"/>
    </source>
</evidence>
<dbReference type="InterPro" id="IPR023352">
    <property type="entry name" value="MAPEG-like_dom_sf"/>
</dbReference>
<dbReference type="SUPFAM" id="SSF161084">
    <property type="entry name" value="MAPEG domain-like"/>
    <property type="match status" value="1"/>
</dbReference>
<evidence type="ECO:0000313" key="5">
    <source>
        <dbReference type="EMBL" id="KAF9422589.1"/>
    </source>
</evidence>
<comment type="caution">
    <text evidence="5">The sequence shown here is derived from an EMBL/GenBank/DDBJ whole genome shotgun (WGS) entry which is preliminary data.</text>
</comment>
<evidence type="ECO:0000256" key="2">
    <source>
        <dbReference type="ARBA" id="ARBA00010459"/>
    </source>
</evidence>
<comment type="similarity">
    <text evidence="2">Belongs to the MAPEG family.</text>
</comment>
<comment type="subcellular location">
    <subcellularLocation>
        <location evidence="1">Endoplasmic reticulum membrane</location>
        <topology evidence="1">Multi-pass membrane protein</topology>
    </subcellularLocation>
</comment>
<reference evidence="5" key="1">
    <citation type="submission" date="2020-08" db="EMBL/GenBank/DDBJ databases">
        <title>Spodoptera exigua strain:BAW_Kor-Di-RS1 Genome sequencing and assembly.</title>
        <authorList>
            <person name="Kim J."/>
            <person name="Nam H.Y."/>
            <person name="Kwon M."/>
            <person name="Choi J.H."/>
            <person name="Cho S.R."/>
            <person name="Kim G.-H."/>
        </authorList>
    </citation>
    <scope>NUCLEOTIDE SEQUENCE</scope>
    <source>
        <strain evidence="5">BAW_Kor-Di-RS1</strain>
        <tissue evidence="5">Whole-body</tissue>
    </source>
</reference>
<name>A0A835GPD5_SPOEX</name>
<evidence type="ECO:0000256" key="1">
    <source>
        <dbReference type="ARBA" id="ARBA00004477"/>
    </source>
</evidence>
<proteinExistence type="inferred from homology"/>
<keyword evidence="4" id="KW-0732">Signal</keyword>
<accession>A0A835GPD5</accession>
<dbReference type="EMBL" id="JACKWZ010000015">
    <property type="protein sequence ID" value="KAF9422589.1"/>
    <property type="molecule type" value="Genomic_DNA"/>
</dbReference>
<dbReference type="PANTHER" id="PTHR10689:SF6">
    <property type="entry name" value="MICROSOMAL GLUTATHIONE S-TRANSFERASE 1"/>
    <property type="match status" value="1"/>
</dbReference>
<feature type="signal peptide" evidence="4">
    <location>
        <begin position="1"/>
        <end position="24"/>
    </location>
</feature>
<feature type="chain" id="PRO_5032360038" evidence="4">
    <location>
        <begin position="25"/>
        <end position="237"/>
    </location>
</feature>
<evidence type="ECO:0000256" key="4">
    <source>
        <dbReference type="SAM" id="SignalP"/>
    </source>
</evidence>
<protein>
    <submittedName>
        <fullName evidence="5">Uncharacterized protein</fullName>
    </submittedName>
</protein>
<dbReference type="PANTHER" id="PTHR10689">
    <property type="entry name" value="MICROSOMAL GLUTATHIONE S-TRANSFERASE 1"/>
    <property type="match status" value="1"/>
</dbReference>
<organism evidence="5 6">
    <name type="scientific">Spodoptera exigua</name>
    <name type="common">Beet armyworm</name>
    <name type="synonym">Noctua fulgens</name>
    <dbReference type="NCBI Taxonomy" id="7107"/>
    <lineage>
        <taxon>Eukaryota</taxon>
        <taxon>Metazoa</taxon>
        <taxon>Ecdysozoa</taxon>
        <taxon>Arthropoda</taxon>
        <taxon>Hexapoda</taxon>
        <taxon>Insecta</taxon>
        <taxon>Pterygota</taxon>
        <taxon>Neoptera</taxon>
        <taxon>Endopterygota</taxon>
        <taxon>Lepidoptera</taxon>
        <taxon>Glossata</taxon>
        <taxon>Ditrysia</taxon>
        <taxon>Noctuoidea</taxon>
        <taxon>Noctuidae</taxon>
        <taxon>Amphipyrinae</taxon>
        <taxon>Spodoptera</taxon>
    </lineage>
</organism>
<gene>
    <name evidence="5" type="ORF">HW555_001793</name>
</gene>
<dbReference type="InterPro" id="IPR040162">
    <property type="entry name" value="MGST1-like"/>
</dbReference>
<keyword evidence="6" id="KW-1185">Reference proteome</keyword>
<keyword evidence="3" id="KW-0256">Endoplasmic reticulum</keyword>
<dbReference type="Proteomes" id="UP000648187">
    <property type="component" value="Unassembled WGS sequence"/>
</dbReference>
<sequence length="237" mass="26891">MFVRTMWGFHGFSNSQLSLQLLAALTVEQNGISRIGSESDDHTLAFLYTVKPLYGTANEILSKNTLDYPLIQTYMVHSALLVVKLLALSPIAAMTWVRKGVFSNPDIVRRAYLSELKNLAPFWIVGGLYVTTNPPSDIAISLFRMFTAARMIVILQYASKPVPVVLTDFETQTNELRNISEHFNNKQNANEDHETIVPFHFSGRSDMSKKELLSTNIRSNRFQPKHNKKGYDCVKYI</sequence>
<dbReference type="GO" id="GO:0005789">
    <property type="term" value="C:endoplasmic reticulum membrane"/>
    <property type="evidence" value="ECO:0007669"/>
    <property type="project" value="UniProtKB-SubCell"/>
</dbReference>